<dbReference type="SUPFAM" id="SSF52540">
    <property type="entry name" value="P-loop containing nucleoside triphosphate hydrolases"/>
    <property type="match status" value="1"/>
</dbReference>
<gene>
    <name evidence="5" type="ORF">BCT54_17320</name>
</gene>
<proteinExistence type="inferred from homology"/>
<keyword evidence="2" id="KW-0547">Nucleotide-binding</keyword>
<comment type="similarity">
    <text evidence="1">Belongs to the GSP E family.</text>
</comment>
<organism evidence="5 6">
    <name type="scientific">Vibrio splendidus</name>
    <dbReference type="NCBI Taxonomy" id="29497"/>
    <lineage>
        <taxon>Bacteria</taxon>
        <taxon>Pseudomonadati</taxon>
        <taxon>Pseudomonadota</taxon>
        <taxon>Gammaproteobacteria</taxon>
        <taxon>Vibrionales</taxon>
        <taxon>Vibrionaceae</taxon>
        <taxon>Vibrio</taxon>
    </lineage>
</organism>
<keyword evidence="3" id="KW-0067">ATP-binding</keyword>
<evidence type="ECO:0000256" key="3">
    <source>
        <dbReference type="ARBA" id="ARBA00022840"/>
    </source>
</evidence>
<dbReference type="EMBL" id="MCZF01000022">
    <property type="protein sequence ID" value="PMM64854.1"/>
    <property type="molecule type" value="Genomic_DNA"/>
</dbReference>
<evidence type="ECO:0000313" key="6">
    <source>
        <dbReference type="Proteomes" id="UP000235533"/>
    </source>
</evidence>
<protein>
    <submittedName>
        <fullName evidence="5">Type II secretion protein</fullName>
    </submittedName>
</protein>
<dbReference type="GO" id="GO:0005524">
    <property type="term" value="F:ATP binding"/>
    <property type="evidence" value="ECO:0007669"/>
    <property type="project" value="UniProtKB-KW"/>
</dbReference>
<dbReference type="GO" id="GO:0016887">
    <property type="term" value="F:ATP hydrolysis activity"/>
    <property type="evidence" value="ECO:0007669"/>
    <property type="project" value="TreeGrafter"/>
</dbReference>
<dbReference type="Pfam" id="PF00437">
    <property type="entry name" value="T2SSE"/>
    <property type="match status" value="1"/>
</dbReference>
<feature type="domain" description="Guanylate kinase-like" evidence="4">
    <location>
        <begin position="240"/>
        <end position="361"/>
    </location>
</feature>
<comment type="caution">
    <text evidence="5">The sequence shown here is derived from an EMBL/GenBank/DDBJ whole genome shotgun (WGS) entry which is preliminary data.</text>
</comment>
<dbReference type="Proteomes" id="UP000235533">
    <property type="component" value="Unassembled WGS sequence"/>
</dbReference>
<dbReference type="Gene3D" id="3.30.450.90">
    <property type="match status" value="1"/>
</dbReference>
<evidence type="ECO:0000256" key="1">
    <source>
        <dbReference type="ARBA" id="ARBA00006611"/>
    </source>
</evidence>
<reference evidence="6" key="1">
    <citation type="submission" date="2016-07" db="EMBL/GenBank/DDBJ databases">
        <title>Nontailed viruses are major unrecognized killers of bacteria in the ocean.</title>
        <authorList>
            <person name="Kauffman K."/>
            <person name="Hussain F."/>
            <person name="Yang J."/>
            <person name="Arevalo P."/>
            <person name="Brown J."/>
            <person name="Cutler M."/>
            <person name="Kelly L."/>
            <person name="Polz M.F."/>
        </authorList>
    </citation>
    <scope>NUCLEOTIDE SEQUENCE [LARGE SCALE GENOMIC DNA]</scope>
    <source>
        <strain evidence="6">10N.261.48.B5</strain>
    </source>
</reference>
<dbReference type="AlphaFoldDB" id="A0A2N7JXD3"/>
<evidence type="ECO:0000259" key="4">
    <source>
        <dbReference type="PROSITE" id="PS50052"/>
    </source>
</evidence>
<dbReference type="PANTHER" id="PTHR30258">
    <property type="entry name" value="TYPE II SECRETION SYSTEM PROTEIN GSPE-RELATED"/>
    <property type="match status" value="1"/>
</dbReference>
<dbReference type="InterPro" id="IPR008144">
    <property type="entry name" value="Guanylate_kin-like_dom"/>
</dbReference>
<sequence length="537" mass="60194">MNMELTPDKTLLTLCLEDGHTLVDKQGDIHSDRPNPPKMNEIRAYVMAHSEGFGNPKGWVPCCYLLDRETLTPYLDGMQDLLLEKDVAMNSSVGDRLTALCQSAVNHGASDIHLEVHRNQTRILLRVDGKREPLLVLSNGESAQRLTSAAGHQLGSYLFQILGKNNFSVRTPMNDRFELSLKIKERVQSVEWRAALMPLDRGFKLVLRCLTSLGQPLTLKGMDLLPMHIQVLKEKVARRSGIVILTGPMGSGKSSLMTALLETIDRTARCVHSLEDPVEFEQSMVTKTLVEPKRELKEGAGVYLDYTFYAHEQLRQDIDVTTFGELRSADTVKEFVRKGETGGLAMSTLHANSAVGVPAIFIEQLDVPASVVASPGLMQLFTHQKLVRALCDCKCAAFDERTRALYEQANQGSVYKKKIEQLKRVLGEQAHHAYIAHPKGCEHCLGKGERGRKLVIEMIAVDDEDRDFFQRRDYLGWKAHLKSKGWPDIREHALYRLRLGQIDILSASEQVDGLAPRDAQSTYQQLNQQLTLIKEGS</sequence>
<dbReference type="RefSeq" id="WP_102551111.1">
    <property type="nucleotide sequence ID" value="NZ_MCZF01000022.1"/>
</dbReference>
<dbReference type="PROSITE" id="PS50052">
    <property type="entry name" value="GUANYLATE_KINASE_2"/>
    <property type="match status" value="1"/>
</dbReference>
<dbReference type="GO" id="GO:0005886">
    <property type="term" value="C:plasma membrane"/>
    <property type="evidence" value="ECO:0007669"/>
    <property type="project" value="TreeGrafter"/>
</dbReference>
<dbReference type="InterPro" id="IPR027417">
    <property type="entry name" value="P-loop_NTPase"/>
</dbReference>
<evidence type="ECO:0000256" key="2">
    <source>
        <dbReference type="ARBA" id="ARBA00022741"/>
    </source>
</evidence>
<dbReference type="InterPro" id="IPR001482">
    <property type="entry name" value="T2SS/T4SS_dom"/>
</dbReference>
<name>A0A2N7JXD3_VIBSP</name>
<dbReference type="PANTHER" id="PTHR30258:SF2">
    <property type="entry name" value="COMG OPERON PROTEIN 1"/>
    <property type="match status" value="1"/>
</dbReference>
<accession>A0A2N7JXD3</accession>
<dbReference type="Gene3D" id="3.40.50.300">
    <property type="entry name" value="P-loop containing nucleotide triphosphate hydrolases"/>
    <property type="match status" value="1"/>
</dbReference>
<evidence type="ECO:0000313" key="5">
    <source>
        <dbReference type="EMBL" id="PMM64854.1"/>
    </source>
</evidence>